<dbReference type="CDD" id="cd03244">
    <property type="entry name" value="ABCC_MRP_domain2"/>
    <property type="match status" value="1"/>
</dbReference>
<evidence type="ECO:0000313" key="14">
    <source>
        <dbReference type="EMBL" id="KAJ5095316.1"/>
    </source>
</evidence>
<dbReference type="PROSITE" id="PS50893">
    <property type="entry name" value="ABC_TRANSPORTER_2"/>
    <property type="match status" value="2"/>
</dbReference>
<evidence type="ECO:0000256" key="1">
    <source>
        <dbReference type="ARBA" id="ARBA00004141"/>
    </source>
</evidence>
<dbReference type="FunFam" id="1.20.1560.10:FF:000013">
    <property type="entry name" value="ABC transporter C family member 2"/>
    <property type="match status" value="1"/>
</dbReference>
<dbReference type="Pfam" id="PF00005">
    <property type="entry name" value="ABC_tran"/>
    <property type="match status" value="2"/>
</dbReference>
<feature type="transmembrane region" description="Helical" evidence="10">
    <location>
        <begin position="715"/>
        <end position="740"/>
    </location>
</feature>
<reference evidence="14" key="2">
    <citation type="journal article" date="2023" name="IMA Fungus">
        <title>Comparative genomic study of the Penicillium genus elucidates a diverse pangenome and 15 lateral gene transfer events.</title>
        <authorList>
            <person name="Petersen C."/>
            <person name="Sorensen T."/>
            <person name="Nielsen M.R."/>
            <person name="Sondergaard T.E."/>
            <person name="Sorensen J.L."/>
            <person name="Fitzpatrick D.A."/>
            <person name="Frisvad J.C."/>
            <person name="Nielsen K.L."/>
        </authorList>
    </citation>
    <scope>NUCLEOTIDE SEQUENCE</scope>
    <source>
        <strain evidence="14">IBT 34128</strain>
    </source>
</reference>
<feature type="chain" id="PRO_5040807214" description="P-loop containing nucleoside triphosphate hydrolase protein" evidence="11">
    <location>
        <begin position="17"/>
        <end position="1292"/>
    </location>
</feature>
<dbReference type="GO" id="GO:0140359">
    <property type="term" value="F:ABC-type transporter activity"/>
    <property type="evidence" value="ECO:0007669"/>
    <property type="project" value="InterPro"/>
</dbReference>
<dbReference type="Proteomes" id="UP001141434">
    <property type="component" value="Unassembled WGS sequence"/>
</dbReference>
<evidence type="ECO:0000256" key="8">
    <source>
        <dbReference type="ARBA" id="ARBA00022989"/>
    </source>
</evidence>
<evidence type="ECO:0000259" key="12">
    <source>
        <dbReference type="PROSITE" id="PS50893"/>
    </source>
</evidence>
<keyword evidence="7" id="KW-0067">ATP-binding</keyword>
<dbReference type="PANTHER" id="PTHR24223:SF456">
    <property type="entry name" value="MULTIDRUG RESISTANCE-ASSOCIATED PROTEIN LETHAL(2)03659"/>
    <property type="match status" value="1"/>
</dbReference>
<dbReference type="InterPro" id="IPR003593">
    <property type="entry name" value="AAA+_ATPase"/>
</dbReference>
<keyword evidence="8 10" id="KW-1133">Transmembrane helix</keyword>
<dbReference type="InterPro" id="IPR027417">
    <property type="entry name" value="P-loop_NTPase"/>
</dbReference>
<feature type="transmembrane region" description="Helical" evidence="10">
    <location>
        <begin position="975"/>
        <end position="1000"/>
    </location>
</feature>
<feature type="transmembrane region" description="Helical" evidence="10">
    <location>
        <begin position="110"/>
        <end position="131"/>
    </location>
</feature>
<evidence type="ECO:0000256" key="9">
    <source>
        <dbReference type="ARBA" id="ARBA00023136"/>
    </source>
</evidence>
<keyword evidence="4 10" id="KW-0812">Transmembrane</keyword>
<evidence type="ECO:0008006" key="16">
    <source>
        <dbReference type="Google" id="ProtNLM"/>
    </source>
</evidence>
<sequence length="1292" mass="142278">MPGAALQIALVVCVACLNLSIPRRPDVFRNGNQVDRENTASFLKWVSFSWAETLLKISKKSPLQMSDLPELSYSLRTECGVGACRQMSENNNAGARGVWIMILRSQSRHLICQAVVAVALSVLSFVPQFSLMQILAGLEDRQKGEGDEIRLWKFVILLGLSSVVVAILEMIKYWISYNKLTVGVQELLTVAIFDKAVRLNAGRTSNEDESPGSDSVQNPVNTAAIDAKNVADFLCWCFQLYETPLKLTIASVFLFKLLGLNGLFACVVVVSIMGFANSFTATKYNESQDRLMGDRDHKLAMITEILRGIQHVKFCALEDRWEKRIHVLREDEMRSLWSTYLWQMLMFTLCFLGPIVLSATSLTVYAVANGKLSPTTAFTTVAVLNSIEMSLSLLPDVMAMFGSASVSIQRISTFFAAPDHSSSVVSSNSVEFQDAAIAWPGSATDQQDANLKGLTLQFPPNSLSIISGPTGAGKSLLLAAILGECDILAGSVHAPAPVRLGEQVSSGIAYVPQVPWIERGTIKNNILFGAHFNASRYSKVLFACALGKDLEQLPQGDSTEIGTNGANLSGGQKWRVCLARALYSSAHTLILDDILSAVDVHTRVHLYRHALIGEMAQDRTRILVTHHIDLCLPQAKYLVRLREGSAEGMFVDGVPGHEIRELSTIEVGDADGLPDFNQQIDHIELPTIADDKAREEMAWEVCKSYVSRGGRSSDWILMIVSFLGYSVLMLGRAAWVQFWTNQTSNPESIPGDSTGSHHGLLYYLSIYLGLSAVACIIGTLRCYLIVRISYRASQKLFNQMLHTILRAPLQWHSTTPFGRILNRFSSDLSVLDSRLTADLRSTLDLATEVAMSMVAGVFVNPQIMLVAAALVALYLHYARQYLKAARQLKRFESSAKSPILGQFDSSIAGLSVIRAFGRVEEYREFFRDKVDCHARAMWHLLLLNRWLAFRNSMIGAVFSASSTALIVSLGNVDAAAAGFAITFTMQMSTIMGLAIGYYASLENDMNSVERIVDYSRVEKENYKGLKAPAAWPTEGRLEVSDLVVHHAPHLPPVLQQVNFSIPGSMRVGVVGRTGAGKSSLVQALFRILEADQGQISVDGIDISQIRLQDLRSRIAVIPQSPVIFRGSIRSNLDPFNDYQERELVHALDSVGWLPELEFAEAGTPSPLERTVTEGGNNLSSGQRQLLCIAREIVHKPKILVLDEATSAVDKSTDQLIQQSVRSAFRRGETTLVVIAHRLSTVADFDRILVLDAGQVAEFGSPQELLGRENGMFREMVEQDSEKKTLKEIIKSG</sequence>
<dbReference type="GO" id="GO:0016020">
    <property type="term" value="C:membrane"/>
    <property type="evidence" value="ECO:0007669"/>
    <property type="project" value="UniProtKB-SubCell"/>
</dbReference>
<evidence type="ECO:0000256" key="11">
    <source>
        <dbReference type="SAM" id="SignalP"/>
    </source>
</evidence>
<dbReference type="InterPro" id="IPR017871">
    <property type="entry name" value="ABC_transporter-like_CS"/>
</dbReference>
<dbReference type="SUPFAM" id="SSF52540">
    <property type="entry name" value="P-loop containing nucleoside triphosphate hydrolases"/>
    <property type="match status" value="2"/>
</dbReference>
<evidence type="ECO:0000256" key="10">
    <source>
        <dbReference type="SAM" id="Phobius"/>
    </source>
</evidence>
<dbReference type="PROSITE" id="PS00211">
    <property type="entry name" value="ABC_TRANSPORTER_1"/>
    <property type="match status" value="1"/>
</dbReference>
<dbReference type="EMBL" id="JAPMSZ010000007">
    <property type="protein sequence ID" value="KAJ5095316.1"/>
    <property type="molecule type" value="Genomic_DNA"/>
</dbReference>
<feature type="domain" description="ABC transporter" evidence="12">
    <location>
        <begin position="1037"/>
        <end position="1277"/>
    </location>
</feature>
<dbReference type="PANTHER" id="PTHR24223">
    <property type="entry name" value="ATP-BINDING CASSETTE SUB-FAMILY C"/>
    <property type="match status" value="1"/>
</dbReference>
<dbReference type="Gene3D" id="3.40.50.300">
    <property type="entry name" value="P-loop containing nucleotide triphosphate hydrolases"/>
    <property type="match status" value="2"/>
</dbReference>
<dbReference type="PROSITE" id="PS50929">
    <property type="entry name" value="ABC_TM1F"/>
    <property type="match status" value="2"/>
</dbReference>
<dbReference type="GO" id="GO:0016887">
    <property type="term" value="F:ATP hydrolysis activity"/>
    <property type="evidence" value="ECO:0007669"/>
    <property type="project" value="InterPro"/>
</dbReference>
<evidence type="ECO:0000256" key="5">
    <source>
        <dbReference type="ARBA" id="ARBA00022737"/>
    </source>
</evidence>
<dbReference type="GeneID" id="81394422"/>
<feature type="domain" description="ABC transporter" evidence="12">
    <location>
        <begin position="430"/>
        <end position="668"/>
    </location>
</feature>
<dbReference type="GO" id="GO:0005524">
    <property type="term" value="F:ATP binding"/>
    <property type="evidence" value="ECO:0007669"/>
    <property type="project" value="UniProtKB-KW"/>
</dbReference>
<dbReference type="InterPro" id="IPR003439">
    <property type="entry name" value="ABC_transporter-like_ATP-bd"/>
</dbReference>
<dbReference type="InterPro" id="IPR011527">
    <property type="entry name" value="ABC1_TM_dom"/>
</dbReference>
<name>A0A9W9F810_9EURO</name>
<evidence type="ECO:0000313" key="15">
    <source>
        <dbReference type="Proteomes" id="UP001141434"/>
    </source>
</evidence>
<proteinExistence type="inferred from homology"/>
<feature type="transmembrane region" description="Helical" evidence="10">
    <location>
        <begin position="849"/>
        <end position="877"/>
    </location>
</feature>
<keyword evidence="15" id="KW-1185">Reference proteome</keyword>
<feature type="transmembrane region" description="Helical" evidence="10">
    <location>
        <begin position="340"/>
        <end position="368"/>
    </location>
</feature>
<comment type="caution">
    <text evidence="14">The sequence shown here is derived from an EMBL/GenBank/DDBJ whole genome shotgun (WGS) entry which is preliminary data.</text>
</comment>
<feature type="domain" description="ABC transmembrane type-1" evidence="13">
    <location>
        <begin position="115"/>
        <end position="403"/>
    </location>
</feature>
<dbReference type="CDD" id="cd18604">
    <property type="entry name" value="ABC_6TM_VMR1_D2_like"/>
    <property type="match status" value="1"/>
</dbReference>
<evidence type="ECO:0000259" key="13">
    <source>
        <dbReference type="PROSITE" id="PS50929"/>
    </source>
</evidence>
<keyword evidence="6" id="KW-0547">Nucleotide-binding</keyword>
<reference evidence="14" key="1">
    <citation type="submission" date="2022-11" db="EMBL/GenBank/DDBJ databases">
        <authorList>
            <person name="Petersen C."/>
        </authorList>
    </citation>
    <scope>NUCLEOTIDE SEQUENCE</scope>
    <source>
        <strain evidence="14">IBT 34128</strain>
    </source>
</reference>
<comment type="subcellular location">
    <subcellularLocation>
        <location evidence="1">Membrane</location>
        <topology evidence="1">Multi-pass membrane protein</topology>
    </subcellularLocation>
</comment>
<feature type="signal peptide" evidence="11">
    <location>
        <begin position="1"/>
        <end position="16"/>
    </location>
</feature>
<dbReference type="RefSeq" id="XP_056510867.1">
    <property type="nucleotide sequence ID" value="XM_056655254.1"/>
</dbReference>
<evidence type="ECO:0000256" key="2">
    <source>
        <dbReference type="ARBA" id="ARBA00009726"/>
    </source>
</evidence>
<dbReference type="FunFam" id="3.40.50.300:FF:000610">
    <property type="entry name" value="Multidrug resistance-associated ABC transporter"/>
    <property type="match status" value="1"/>
</dbReference>
<keyword evidence="11" id="KW-0732">Signal</keyword>
<evidence type="ECO:0000256" key="7">
    <source>
        <dbReference type="ARBA" id="ARBA00022840"/>
    </source>
</evidence>
<dbReference type="SUPFAM" id="SSF90123">
    <property type="entry name" value="ABC transporter transmembrane region"/>
    <property type="match status" value="2"/>
</dbReference>
<feature type="domain" description="ABC transmembrane type-1" evidence="13">
    <location>
        <begin position="716"/>
        <end position="1003"/>
    </location>
</feature>
<evidence type="ECO:0000256" key="6">
    <source>
        <dbReference type="ARBA" id="ARBA00022741"/>
    </source>
</evidence>
<gene>
    <name evidence="14" type="ORF">NUU61_004672</name>
</gene>
<comment type="similarity">
    <text evidence="2">Belongs to the ABC transporter superfamily. ABCC family. Conjugate transporter (TC 3.A.1.208) subfamily.</text>
</comment>
<dbReference type="Pfam" id="PF00664">
    <property type="entry name" value="ABC_membrane"/>
    <property type="match status" value="2"/>
</dbReference>
<dbReference type="CDD" id="cd18596">
    <property type="entry name" value="ABC_6TM_VMR1_D1_like"/>
    <property type="match status" value="1"/>
</dbReference>
<keyword evidence="9 10" id="KW-0472">Membrane</keyword>
<keyword evidence="5" id="KW-0677">Repeat</keyword>
<dbReference type="Gene3D" id="1.20.1560.10">
    <property type="entry name" value="ABC transporter type 1, transmembrane domain"/>
    <property type="match status" value="2"/>
</dbReference>
<feature type="transmembrane region" description="Helical" evidence="10">
    <location>
        <begin position="151"/>
        <end position="171"/>
    </location>
</feature>
<dbReference type="OrthoDB" id="6500128at2759"/>
<dbReference type="CDD" id="cd03250">
    <property type="entry name" value="ABCC_MRP_domain1"/>
    <property type="match status" value="1"/>
</dbReference>
<feature type="transmembrane region" description="Helical" evidence="10">
    <location>
        <begin position="947"/>
        <end position="969"/>
    </location>
</feature>
<feature type="transmembrane region" description="Helical" evidence="10">
    <location>
        <begin position="253"/>
        <end position="276"/>
    </location>
</feature>
<evidence type="ECO:0000256" key="4">
    <source>
        <dbReference type="ARBA" id="ARBA00022692"/>
    </source>
</evidence>
<keyword evidence="3" id="KW-0813">Transport</keyword>
<protein>
    <recommendedName>
        <fullName evidence="16">P-loop containing nucleoside triphosphate hydrolase protein</fullName>
    </recommendedName>
</protein>
<evidence type="ECO:0000256" key="3">
    <source>
        <dbReference type="ARBA" id="ARBA00022448"/>
    </source>
</evidence>
<feature type="transmembrane region" description="Helical" evidence="10">
    <location>
        <begin position="760"/>
        <end position="786"/>
    </location>
</feature>
<dbReference type="GO" id="GO:0005737">
    <property type="term" value="C:cytoplasm"/>
    <property type="evidence" value="ECO:0007669"/>
    <property type="project" value="UniProtKB-ARBA"/>
</dbReference>
<dbReference type="InterPro" id="IPR050173">
    <property type="entry name" value="ABC_transporter_C-like"/>
</dbReference>
<dbReference type="InterPro" id="IPR036640">
    <property type="entry name" value="ABC1_TM_sf"/>
</dbReference>
<accession>A0A9W9F810</accession>
<dbReference type="SMART" id="SM00382">
    <property type="entry name" value="AAA"/>
    <property type="match status" value="2"/>
</dbReference>
<organism evidence="14 15">
    <name type="scientific">Penicillium alfredii</name>
    <dbReference type="NCBI Taxonomy" id="1506179"/>
    <lineage>
        <taxon>Eukaryota</taxon>
        <taxon>Fungi</taxon>
        <taxon>Dikarya</taxon>
        <taxon>Ascomycota</taxon>
        <taxon>Pezizomycotina</taxon>
        <taxon>Eurotiomycetes</taxon>
        <taxon>Eurotiomycetidae</taxon>
        <taxon>Eurotiales</taxon>
        <taxon>Aspergillaceae</taxon>
        <taxon>Penicillium</taxon>
    </lineage>
</organism>